<keyword evidence="2" id="KW-1185">Reference proteome</keyword>
<sequence length="209" mass="22522">MDFHAARQNMVESQVRVNDVTDTALQLAMRHVSRERLCAPSQGFAAYGDVEVAIAPGRVLMAPRDVAKLLQSLEPRAGETALAIAAPYAAAVLAHAGLTVTAQEADPRAQAVVEPYLKELGVRIETNDLKIPAGRDYDVIVIEGAVAELPAAWLKALKVGGRLAVVLKDSKIGRARLYIRLEAGFSEREVFDSSPSTLPGFARTPSFEF</sequence>
<gene>
    <name evidence="1" type="ORF">ABI_33690</name>
</gene>
<dbReference type="SUPFAM" id="SSF53335">
    <property type="entry name" value="S-adenosyl-L-methionine-dependent methyltransferases"/>
    <property type="match status" value="1"/>
</dbReference>
<keyword evidence="1" id="KW-0489">Methyltransferase</keyword>
<reference evidence="2" key="1">
    <citation type="submission" date="2011-03" db="EMBL/GenBank/DDBJ databases">
        <title>Draft genome sequence of Brevundimonas diminuta.</title>
        <authorList>
            <person name="Brown P.J.B."/>
            <person name="Buechlein A."/>
            <person name="Hemmerich C."/>
            <person name="Brun Y.V."/>
        </authorList>
    </citation>
    <scope>NUCLEOTIDE SEQUENCE [LARGE SCALE GENOMIC DNA]</scope>
    <source>
        <strain evidence="2">C19</strain>
    </source>
</reference>
<accession>F4QQ62</accession>
<dbReference type="Proteomes" id="UP000006512">
    <property type="component" value="Unassembled WGS sequence"/>
</dbReference>
<evidence type="ECO:0000313" key="2">
    <source>
        <dbReference type="Proteomes" id="UP000006512"/>
    </source>
</evidence>
<dbReference type="OrthoDB" id="9798496at2"/>
<dbReference type="Pfam" id="PF01135">
    <property type="entry name" value="PCMT"/>
    <property type="match status" value="1"/>
</dbReference>
<dbReference type="GO" id="GO:0008168">
    <property type="term" value="F:methyltransferase activity"/>
    <property type="evidence" value="ECO:0007669"/>
    <property type="project" value="UniProtKB-KW"/>
</dbReference>
<evidence type="ECO:0000313" key="1">
    <source>
        <dbReference type="EMBL" id="EGF90349.1"/>
    </source>
</evidence>
<protein>
    <submittedName>
        <fullName evidence="1">Uncharacterized protein</fullName>
    </submittedName>
</protein>
<dbReference type="AlphaFoldDB" id="F4QQ62"/>
<dbReference type="HOGENOM" id="CLU_055432_2_1_5"/>
<dbReference type="EMBL" id="GL883079">
    <property type="protein sequence ID" value="EGF90349.1"/>
    <property type="molecule type" value="Genomic_DNA"/>
</dbReference>
<organism evidence="1 2">
    <name type="scientific">Asticcacaulis biprosthecium C19</name>
    <dbReference type="NCBI Taxonomy" id="715226"/>
    <lineage>
        <taxon>Bacteria</taxon>
        <taxon>Pseudomonadati</taxon>
        <taxon>Pseudomonadota</taxon>
        <taxon>Alphaproteobacteria</taxon>
        <taxon>Caulobacterales</taxon>
        <taxon>Caulobacteraceae</taxon>
        <taxon>Asticcacaulis</taxon>
    </lineage>
</organism>
<dbReference type="InterPro" id="IPR029063">
    <property type="entry name" value="SAM-dependent_MTases_sf"/>
</dbReference>
<name>F4QQ62_9CAUL</name>
<dbReference type="STRING" id="715226.ABI_33690"/>
<dbReference type="GO" id="GO:0032259">
    <property type="term" value="P:methylation"/>
    <property type="evidence" value="ECO:0007669"/>
    <property type="project" value="UniProtKB-KW"/>
</dbReference>
<keyword evidence="1" id="KW-0808">Transferase</keyword>
<dbReference type="Gene3D" id="3.40.50.150">
    <property type="entry name" value="Vaccinia Virus protein VP39"/>
    <property type="match status" value="1"/>
</dbReference>
<dbReference type="eggNOG" id="COG2518">
    <property type="taxonomic scope" value="Bacteria"/>
</dbReference>
<dbReference type="RefSeq" id="WP_006274150.1">
    <property type="nucleotide sequence ID" value="NZ_GL883079.1"/>
</dbReference>
<proteinExistence type="predicted"/>